<protein>
    <recommendedName>
        <fullName evidence="3">DUF3310 domain-containing protein</fullName>
    </recommendedName>
</protein>
<organism evidence="1 2">
    <name type="scientific">Fructobacillus evanidus</name>
    <dbReference type="NCBI Taxonomy" id="3064281"/>
    <lineage>
        <taxon>Bacteria</taxon>
        <taxon>Bacillati</taxon>
        <taxon>Bacillota</taxon>
        <taxon>Bacilli</taxon>
        <taxon>Lactobacillales</taxon>
        <taxon>Lactobacillaceae</taxon>
        <taxon>Fructobacillus</taxon>
    </lineage>
</organism>
<comment type="caution">
    <text evidence="1">The sequence shown here is derived from an EMBL/GenBank/DDBJ whole genome shotgun (WGS) entry which is preliminary data.</text>
</comment>
<dbReference type="RefSeq" id="WP_338344563.1">
    <property type="nucleotide sequence ID" value="NZ_CAUZLM010000008.1"/>
</dbReference>
<evidence type="ECO:0008006" key="3">
    <source>
        <dbReference type="Google" id="ProtNLM"/>
    </source>
</evidence>
<dbReference type="InterPro" id="IPR021739">
    <property type="entry name" value="SaV-like"/>
</dbReference>
<reference evidence="1 2" key="1">
    <citation type="submission" date="2023-10" db="EMBL/GenBank/DDBJ databases">
        <authorList>
            <person name="Botero Cardona J."/>
        </authorList>
    </citation>
    <scope>NUCLEOTIDE SEQUENCE [LARGE SCALE GENOMIC DNA]</scope>
    <source>
        <strain evidence="1 2">R-55214</strain>
    </source>
</reference>
<name>A0ABM9N000_9LACO</name>
<keyword evidence="2" id="KW-1185">Reference proteome</keyword>
<sequence>MKKIEKIWPKYLRTKPDAQDIKAVKDLIEEQYPDFGVAYRNGLIRFKFDDWQADWLIDVFCCESWELFEDVYEPMDYPMFKKEPKFEDEKIENPERYTGKSGMQVFNVINEFGLDFYEGNALKYLIRYKDKNGVEDLEKAKVYIDEIIKNYEKKEKLNNEKLHEVVGSRS</sequence>
<gene>
    <name evidence="1" type="ORF">R55214_HHFBAMCI_01356</name>
</gene>
<dbReference type="Proteomes" id="UP001314166">
    <property type="component" value="Unassembled WGS sequence"/>
</dbReference>
<dbReference type="Pfam" id="PF11753">
    <property type="entry name" value="DUF3310"/>
    <property type="match status" value="1"/>
</dbReference>
<accession>A0ABM9N000</accession>
<proteinExistence type="predicted"/>
<dbReference type="EMBL" id="CAUZMB010000009">
    <property type="protein sequence ID" value="CAK1251793.1"/>
    <property type="molecule type" value="Genomic_DNA"/>
</dbReference>
<evidence type="ECO:0000313" key="2">
    <source>
        <dbReference type="Proteomes" id="UP001314166"/>
    </source>
</evidence>
<evidence type="ECO:0000313" key="1">
    <source>
        <dbReference type="EMBL" id="CAK1251793.1"/>
    </source>
</evidence>